<evidence type="ECO:0000313" key="8">
    <source>
        <dbReference type="EMBL" id="CAJ1061334.1"/>
    </source>
</evidence>
<feature type="transmembrane region" description="Helical" evidence="6">
    <location>
        <begin position="109"/>
        <end position="129"/>
    </location>
</feature>
<feature type="transmembrane region" description="Helical" evidence="6">
    <location>
        <begin position="68"/>
        <end position="89"/>
    </location>
</feature>
<dbReference type="EMBL" id="OY660871">
    <property type="protein sequence ID" value="CAJ1061334.1"/>
    <property type="molecule type" value="Genomic_DNA"/>
</dbReference>
<organism evidence="8 9">
    <name type="scientific">Xyrichtys novacula</name>
    <name type="common">Pearly razorfish</name>
    <name type="synonym">Hemipteronotus novacula</name>
    <dbReference type="NCBI Taxonomy" id="13765"/>
    <lineage>
        <taxon>Eukaryota</taxon>
        <taxon>Metazoa</taxon>
        <taxon>Chordata</taxon>
        <taxon>Craniata</taxon>
        <taxon>Vertebrata</taxon>
        <taxon>Euteleostomi</taxon>
        <taxon>Actinopterygii</taxon>
        <taxon>Neopterygii</taxon>
        <taxon>Teleostei</taxon>
        <taxon>Neoteleostei</taxon>
        <taxon>Acanthomorphata</taxon>
        <taxon>Eupercaria</taxon>
        <taxon>Labriformes</taxon>
        <taxon>Labridae</taxon>
        <taxon>Xyrichtys</taxon>
    </lineage>
</organism>
<evidence type="ECO:0000313" key="9">
    <source>
        <dbReference type="Proteomes" id="UP001178508"/>
    </source>
</evidence>
<sequence length="366" mass="41732">MKFSAQGLQELTNDTERNTTSPEDWTQVYEAIRWIQLVMALLSVLGSGSIIASLMLQRLRRKPELQPLFLLSVSDLLLAVCWLIGGALFSQRCSRLNRHCYHLHTVEQVLYMASFFYTLNFVWNLYTGIREKLYSCLSGYSAQISNRVSTANQITVLCSGMFPVLLMMPVSVLDNINQCQANLSQPYRCLLMHTGALYFNSEEHQPIGICRLLHISRIAIFLAIFFITLLGIIVLVVKTRHIHRRVVTSNGYLGNQQRASFREMDVRMLLYPLIFLFCWGPAVTLAFLRVGRSSGGQGEAGVVLYILQAFTSASQGFLNSLVYGWTRARLCQTRRRRRVLSRDVDTQTPLLRSQKKRGYQTLRTIG</sequence>
<evidence type="ECO:0000256" key="1">
    <source>
        <dbReference type="ARBA" id="ARBA00004141"/>
    </source>
</evidence>
<feature type="transmembrane region" description="Helical" evidence="6">
    <location>
        <begin position="150"/>
        <end position="168"/>
    </location>
</feature>
<feature type="transmembrane region" description="Helical" evidence="6">
    <location>
        <begin position="34"/>
        <end position="56"/>
    </location>
</feature>
<evidence type="ECO:0000256" key="4">
    <source>
        <dbReference type="ARBA" id="ARBA00023136"/>
    </source>
</evidence>
<dbReference type="InterPro" id="IPR022343">
    <property type="entry name" value="GCR1-cAMP_receptor"/>
</dbReference>
<keyword evidence="3 6" id="KW-1133">Transmembrane helix</keyword>
<proteinExistence type="predicted"/>
<dbReference type="AlphaFoldDB" id="A0AAV1FKP5"/>
<dbReference type="InterPro" id="IPR017452">
    <property type="entry name" value="GPCR_Rhodpsn_7TM"/>
</dbReference>
<name>A0AAV1FKP5_XYRNO</name>
<reference evidence="8" key="1">
    <citation type="submission" date="2023-08" db="EMBL/GenBank/DDBJ databases">
        <authorList>
            <person name="Alioto T."/>
            <person name="Alioto T."/>
            <person name="Gomez Garrido J."/>
        </authorList>
    </citation>
    <scope>NUCLEOTIDE SEQUENCE</scope>
</reference>
<accession>A0AAV1FKP5</accession>
<comment type="subcellular location">
    <subcellularLocation>
        <location evidence="1">Membrane</location>
        <topology evidence="1">Multi-pass membrane protein</topology>
    </subcellularLocation>
</comment>
<evidence type="ECO:0000256" key="6">
    <source>
        <dbReference type="SAM" id="Phobius"/>
    </source>
</evidence>
<dbReference type="PRINTS" id="PR02001">
    <property type="entry name" value="GCR1CAMPR"/>
</dbReference>
<evidence type="ECO:0000256" key="5">
    <source>
        <dbReference type="SAM" id="MobiDB-lite"/>
    </source>
</evidence>
<evidence type="ECO:0000259" key="7">
    <source>
        <dbReference type="PROSITE" id="PS50262"/>
    </source>
</evidence>
<keyword evidence="2 6" id="KW-0812">Transmembrane</keyword>
<feature type="transmembrane region" description="Helical" evidence="6">
    <location>
        <begin position="268"/>
        <end position="290"/>
    </location>
</feature>
<dbReference type="GO" id="GO:0004930">
    <property type="term" value="F:G protein-coupled receptor activity"/>
    <property type="evidence" value="ECO:0007669"/>
    <property type="project" value="TreeGrafter"/>
</dbReference>
<evidence type="ECO:0000256" key="3">
    <source>
        <dbReference type="ARBA" id="ARBA00022989"/>
    </source>
</evidence>
<dbReference type="GO" id="GO:0005886">
    <property type="term" value="C:plasma membrane"/>
    <property type="evidence" value="ECO:0007669"/>
    <property type="project" value="TreeGrafter"/>
</dbReference>
<feature type="region of interest" description="Disordered" evidence="5">
    <location>
        <begin position="1"/>
        <end position="21"/>
    </location>
</feature>
<feature type="transmembrane region" description="Helical" evidence="6">
    <location>
        <begin position="218"/>
        <end position="237"/>
    </location>
</feature>
<dbReference type="SUPFAM" id="SSF81321">
    <property type="entry name" value="Family A G protein-coupled receptor-like"/>
    <property type="match status" value="1"/>
</dbReference>
<protein>
    <submittedName>
        <fullName evidence="8">Transmembrane protein 116</fullName>
    </submittedName>
</protein>
<dbReference type="PROSITE" id="PS50262">
    <property type="entry name" value="G_PROTEIN_RECEP_F1_2"/>
    <property type="match status" value="1"/>
</dbReference>
<dbReference type="GO" id="GO:0007189">
    <property type="term" value="P:adenylate cyclase-activating G protein-coupled receptor signaling pathway"/>
    <property type="evidence" value="ECO:0007669"/>
    <property type="project" value="TreeGrafter"/>
</dbReference>
<dbReference type="Proteomes" id="UP001178508">
    <property type="component" value="Chromosome 8"/>
</dbReference>
<gene>
    <name evidence="8" type="ORF">XNOV1_A024967</name>
</gene>
<dbReference type="PANTHER" id="PTHR23112">
    <property type="entry name" value="G PROTEIN-COUPLED RECEPTOR 157-RELATED"/>
    <property type="match status" value="1"/>
</dbReference>
<keyword evidence="4 6" id="KW-0472">Membrane</keyword>
<keyword evidence="9" id="KW-1185">Reference proteome</keyword>
<feature type="domain" description="G-protein coupled receptors family 1 profile" evidence="7">
    <location>
        <begin position="46"/>
        <end position="323"/>
    </location>
</feature>
<feature type="transmembrane region" description="Helical" evidence="6">
    <location>
        <begin position="302"/>
        <end position="326"/>
    </location>
</feature>
<evidence type="ECO:0000256" key="2">
    <source>
        <dbReference type="ARBA" id="ARBA00022692"/>
    </source>
</evidence>
<dbReference type="Gene3D" id="1.20.1070.10">
    <property type="entry name" value="Rhodopsin 7-helix transmembrane proteins"/>
    <property type="match status" value="1"/>
</dbReference>
<dbReference type="PANTHER" id="PTHR23112:SF0">
    <property type="entry name" value="TRANSMEMBRANE PROTEIN 116"/>
    <property type="match status" value="1"/>
</dbReference>